<evidence type="ECO:0000256" key="4">
    <source>
        <dbReference type="ARBA" id="ARBA00023136"/>
    </source>
</evidence>
<dbReference type="Proteomes" id="UP000502823">
    <property type="component" value="Unassembled WGS sequence"/>
</dbReference>
<keyword evidence="4 6" id="KW-0472">Membrane</keyword>
<dbReference type="PANTHER" id="PTHR43908:SF3">
    <property type="entry name" value="AT29763P-RELATED"/>
    <property type="match status" value="1"/>
</dbReference>
<dbReference type="GO" id="GO:0030544">
    <property type="term" value="F:Hsp70 protein binding"/>
    <property type="evidence" value="ECO:0007669"/>
    <property type="project" value="TreeGrafter"/>
</dbReference>
<dbReference type="CDD" id="cd06257">
    <property type="entry name" value="DnaJ"/>
    <property type="match status" value="1"/>
</dbReference>
<dbReference type="SUPFAM" id="SSF46565">
    <property type="entry name" value="Chaperone J-domain"/>
    <property type="match status" value="1"/>
</dbReference>
<dbReference type="InterPro" id="IPR001623">
    <property type="entry name" value="DnaJ_domain"/>
</dbReference>
<dbReference type="Gene3D" id="1.10.287.110">
    <property type="entry name" value="DnaJ domain"/>
    <property type="match status" value="1"/>
</dbReference>
<dbReference type="Pfam" id="PF00226">
    <property type="entry name" value="DnaJ"/>
    <property type="match status" value="1"/>
</dbReference>
<name>A0A6L2Q6C1_COPFO</name>
<comment type="caution">
    <text evidence="8">The sequence shown here is derived from an EMBL/GenBank/DDBJ whole genome shotgun (WGS) entry which is preliminary data.</text>
</comment>
<dbReference type="AlphaFoldDB" id="A0A6L2Q6C1"/>
<dbReference type="FunFam" id="1.10.287.110:FF:000103">
    <property type="entry name" value="DnaJ subfamily B member"/>
    <property type="match status" value="1"/>
</dbReference>
<accession>A0A6L2Q6C1</accession>
<dbReference type="InParanoid" id="A0A6L2Q6C1"/>
<reference evidence="9" key="1">
    <citation type="submission" date="2020-01" db="EMBL/GenBank/DDBJ databases">
        <title>Draft genome sequence of the Termite Coptotermes fromosanus.</title>
        <authorList>
            <person name="Itakura S."/>
            <person name="Yosikawa Y."/>
            <person name="Umezawa K."/>
        </authorList>
    </citation>
    <scope>NUCLEOTIDE SEQUENCE [LARGE SCALE GENOMIC DNA]</scope>
</reference>
<evidence type="ECO:0000313" key="9">
    <source>
        <dbReference type="Proteomes" id="UP000502823"/>
    </source>
</evidence>
<evidence type="ECO:0000256" key="2">
    <source>
        <dbReference type="ARBA" id="ARBA00022692"/>
    </source>
</evidence>
<dbReference type="FunCoup" id="A0A6L2Q6C1">
    <property type="interactions" value="1643"/>
</dbReference>
<keyword evidence="2 6" id="KW-0812">Transmembrane</keyword>
<keyword evidence="9" id="KW-1185">Reference proteome</keyword>
<dbReference type="InterPro" id="IPR015399">
    <property type="entry name" value="DUF1977_DnaJ-like"/>
</dbReference>
<dbReference type="SMART" id="SM00271">
    <property type="entry name" value="DnaJ"/>
    <property type="match status" value="1"/>
</dbReference>
<dbReference type="PROSITE" id="PS50076">
    <property type="entry name" value="DNAJ_2"/>
    <property type="match status" value="1"/>
</dbReference>
<keyword evidence="3 6" id="KW-1133">Transmembrane helix</keyword>
<evidence type="ECO:0000256" key="3">
    <source>
        <dbReference type="ARBA" id="ARBA00022989"/>
    </source>
</evidence>
<evidence type="ECO:0000313" key="8">
    <source>
        <dbReference type="EMBL" id="GFG40481.1"/>
    </source>
</evidence>
<dbReference type="InterPro" id="IPR051100">
    <property type="entry name" value="DnaJ_subfamily_B/C"/>
</dbReference>
<dbReference type="Pfam" id="PF09320">
    <property type="entry name" value="DUF1977"/>
    <property type="match status" value="1"/>
</dbReference>
<proteinExistence type="predicted"/>
<gene>
    <name evidence="8" type="ORF">Cfor_06493</name>
</gene>
<feature type="domain" description="J" evidence="7">
    <location>
        <begin position="112"/>
        <end position="176"/>
    </location>
</feature>
<evidence type="ECO:0000256" key="1">
    <source>
        <dbReference type="ARBA" id="ARBA00004167"/>
    </source>
</evidence>
<dbReference type="PRINTS" id="PR00625">
    <property type="entry name" value="JDOMAIN"/>
</dbReference>
<sequence length="379" mass="44335">MTEMDREEAERCIERAERFISVGDKDRAEKDLLKAERLFPTQKAKELLEHLKTFQPQAEQEGEPRKRRVPKKKSDEQPQYKEPQQQSKSSASDKQFNKEHLEAVKRIKKCKDYYEILGVTKDATDSDIRKAYKKLALQLHPDKNKCPGAAEAFKAIGNAAAILTDPAKREQHDLYGSDEHIQQAQRHTRGGYREYDYTRGFEADITAEELFNMFSAGGLPNRNAYSRTGGQRQRAKNHNQERTVWQQQWSWCTVFLVLLPFLLLIVLPLTTSFFSSEPMYSLHASSEYPVQRKTRNLKVPYFIKESFRKELKRTLQKFEKTVEEEYVRDMEHSCLSEKNYRETRIWKARIFGDRDLFQKAHNIPLPSCDKLHELPAQAG</sequence>
<dbReference type="GO" id="GO:0005789">
    <property type="term" value="C:endoplasmic reticulum membrane"/>
    <property type="evidence" value="ECO:0007669"/>
    <property type="project" value="TreeGrafter"/>
</dbReference>
<dbReference type="EMBL" id="BLKM01002183">
    <property type="protein sequence ID" value="GFG40481.1"/>
    <property type="molecule type" value="Genomic_DNA"/>
</dbReference>
<dbReference type="GO" id="GO:0071218">
    <property type="term" value="P:cellular response to misfolded protein"/>
    <property type="evidence" value="ECO:0007669"/>
    <property type="project" value="TreeGrafter"/>
</dbReference>
<dbReference type="OrthoDB" id="442087at2759"/>
<evidence type="ECO:0000256" key="6">
    <source>
        <dbReference type="SAM" id="Phobius"/>
    </source>
</evidence>
<evidence type="ECO:0000256" key="5">
    <source>
        <dbReference type="SAM" id="MobiDB-lite"/>
    </source>
</evidence>
<feature type="region of interest" description="Disordered" evidence="5">
    <location>
        <begin position="48"/>
        <end position="97"/>
    </location>
</feature>
<organism evidence="8 9">
    <name type="scientific">Coptotermes formosanus</name>
    <name type="common">Formosan subterranean termite</name>
    <dbReference type="NCBI Taxonomy" id="36987"/>
    <lineage>
        <taxon>Eukaryota</taxon>
        <taxon>Metazoa</taxon>
        <taxon>Ecdysozoa</taxon>
        <taxon>Arthropoda</taxon>
        <taxon>Hexapoda</taxon>
        <taxon>Insecta</taxon>
        <taxon>Pterygota</taxon>
        <taxon>Neoptera</taxon>
        <taxon>Polyneoptera</taxon>
        <taxon>Dictyoptera</taxon>
        <taxon>Blattodea</taxon>
        <taxon>Blattoidea</taxon>
        <taxon>Termitoidae</taxon>
        <taxon>Rhinotermitidae</taxon>
        <taxon>Coptotermes</taxon>
    </lineage>
</organism>
<dbReference type="InterPro" id="IPR036869">
    <property type="entry name" value="J_dom_sf"/>
</dbReference>
<evidence type="ECO:0000259" key="7">
    <source>
        <dbReference type="PROSITE" id="PS50076"/>
    </source>
</evidence>
<feature type="compositionally biased region" description="Low complexity" evidence="5">
    <location>
        <begin position="84"/>
        <end position="94"/>
    </location>
</feature>
<comment type="subcellular location">
    <subcellularLocation>
        <location evidence="1">Membrane</location>
        <topology evidence="1">Single-pass membrane protein</topology>
    </subcellularLocation>
</comment>
<dbReference type="PANTHER" id="PTHR43908">
    <property type="entry name" value="AT29763P-RELATED"/>
    <property type="match status" value="1"/>
</dbReference>
<feature type="transmembrane region" description="Helical" evidence="6">
    <location>
        <begin position="248"/>
        <end position="269"/>
    </location>
</feature>
<protein>
    <recommendedName>
        <fullName evidence="7">J domain-containing protein</fullName>
    </recommendedName>
</protein>